<keyword evidence="2" id="KW-1185">Reference proteome</keyword>
<comment type="caution">
    <text evidence="1">The sequence shown here is derived from an EMBL/GenBank/DDBJ whole genome shotgun (WGS) entry which is preliminary data.</text>
</comment>
<name>A0A9P6B6N9_9AGAM</name>
<gene>
    <name evidence="1" type="ORF">BS47DRAFT_419812</name>
</gene>
<evidence type="ECO:0000313" key="2">
    <source>
        <dbReference type="Proteomes" id="UP000886523"/>
    </source>
</evidence>
<reference evidence="1" key="1">
    <citation type="journal article" date="2020" name="Nat. Commun.">
        <title>Large-scale genome sequencing of mycorrhizal fungi provides insights into the early evolution of symbiotic traits.</title>
        <authorList>
            <person name="Miyauchi S."/>
            <person name="Kiss E."/>
            <person name="Kuo A."/>
            <person name="Drula E."/>
            <person name="Kohler A."/>
            <person name="Sanchez-Garcia M."/>
            <person name="Morin E."/>
            <person name="Andreopoulos B."/>
            <person name="Barry K.W."/>
            <person name="Bonito G."/>
            <person name="Buee M."/>
            <person name="Carver A."/>
            <person name="Chen C."/>
            <person name="Cichocki N."/>
            <person name="Clum A."/>
            <person name="Culley D."/>
            <person name="Crous P.W."/>
            <person name="Fauchery L."/>
            <person name="Girlanda M."/>
            <person name="Hayes R.D."/>
            <person name="Keri Z."/>
            <person name="LaButti K."/>
            <person name="Lipzen A."/>
            <person name="Lombard V."/>
            <person name="Magnuson J."/>
            <person name="Maillard F."/>
            <person name="Murat C."/>
            <person name="Nolan M."/>
            <person name="Ohm R.A."/>
            <person name="Pangilinan J."/>
            <person name="Pereira M.F."/>
            <person name="Perotto S."/>
            <person name="Peter M."/>
            <person name="Pfister S."/>
            <person name="Riley R."/>
            <person name="Sitrit Y."/>
            <person name="Stielow J.B."/>
            <person name="Szollosi G."/>
            <person name="Zifcakova L."/>
            <person name="Stursova M."/>
            <person name="Spatafora J.W."/>
            <person name="Tedersoo L."/>
            <person name="Vaario L.M."/>
            <person name="Yamada A."/>
            <person name="Yan M."/>
            <person name="Wang P."/>
            <person name="Xu J."/>
            <person name="Bruns T."/>
            <person name="Baldrian P."/>
            <person name="Vilgalys R."/>
            <person name="Dunand C."/>
            <person name="Henrissat B."/>
            <person name="Grigoriev I.V."/>
            <person name="Hibbett D."/>
            <person name="Nagy L.G."/>
            <person name="Martin F.M."/>
        </authorList>
    </citation>
    <scope>NUCLEOTIDE SEQUENCE</scope>
    <source>
        <strain evidence="1">UP504</strain>
    </source>
</reference>
<dbReference type="EMBL" id="MU128928">
    <property type="protein sequence ID" value="KAF9517935.1"/>
    <property type="molecule type" value="Genomic_DNA"/>
</dbReference>
<organism evidence="1 2">
    <name type="scientific">Hydnum rufescens UP504</name>
    <dbReference type="NCBI Taxonomy" id="1448309"/>
    <lineage>
        <taxon>Eukaryota</taxon>
        <taxon>Fungi</taxon>
        <taxon>Dikarya</taxon>
        <taxon>Basidiomycota</taxon>
        <taxon>Agaricomycotina</taxon>
        <taxon>Agaricomycetes</taxon>
        <taxon>Cantharellales</taxon>
        <taxon>Hydnaceae</taxon>
        <taxon>Hydnum</taxon>
    </lineage>
</organism>
<dbReference type="AlphaFoldDB" id="A0A9P6B6N9"/>
<accession>A0A9P6B6N9</accession>
<dbReference type="Proteomes" id="UP000886523">
    <property type="component" value="Unassembled WGS sequence"/>
</dbReference>
<proteinExistence type="predicted"/>
<protein>
    <submittedName>
        <fullName evidence="1">Uncharacterized protein</fullName>
    </submittedName>
</protein>
<evidence type="ECO:0000313" key="1">
    <source>
        <dbReference type="EMBL" id="KAF9517935.1"/>
    </source>
</evidence>
<sequence length="124" mass="13612">MTESLDRPVPHHLENVTLQPGQTFDCPLLFCHQGNGSVTLSILVVFRESEDASTFYASRAQRVTWVESLLTLNTSILPSISSEFPYAITLEVQNAGARSDVKVTQIGVVSPLWNLAPEGPLYVP</sequence>